<keyword evidence="2" id="KW-1133">Transmembrane helix</keyword>
<protein>
    <submittedName>
        <fullName evidence="3">Uncharacterized protein</fullName>
    </submittedName>
</protein>
<keyword evidence="2" id="KW-0812">Transmembrane</keyword>
<keyword evidence="2" id="KW-0472">Membrane</keyword>
<feature type="region of interest" description="Disordered" evidence="1">
    <location>
        <begin position="25"/>
        <end position="49"/>
    </location>
</feature>
<gene>
    <name evidence="3" type="ORF">HB776_04440</name>
</gene>
<evidence type="ECO:0000313" key="3">
    <source>
        <dbReference type="EMBL" id="QND70571.1"/>
    </source>
</evidence>
<reference evidence="4" key="1">
    <citation type="journal article" date="2020" name="Mol. Plant Microbe">
        <title>Rhizobial microsymbionts of the narrowly endemic Oxytropis species growing in Kamchatka are characterized by significant genetic diversity and possess a set of genes that are associated with T3SS and T6SS secretion systems and can affect the development of symbiosis.</title>
        <authorList>
            <person name="Safronova V."/>
            <person name="Guro P."/>
            <person name="Sazanova A."/>
            <person name="Kuznetsova I."/>
            <person name="Belimov A."/>
            <person name="Yakubov V."/>
            <person name="Chirak E."/>
            <person name="Afonin A."/>
            <person name="Gogolev Y."/>
            <person name="Andronov E."/>
            <person name="Tikhonovich I."/>
        </authorList>
    </citation>
    <scope>NUCLEOTIDE SEQUENCE [LARGE SCALE GENOMIC DNA]</scope>
    <source>
        <strain evidence="4">581</strain>
    </source>
</reference>
<dbReference type="RefSeq" id="WP_184515518.1">
    <property type="nucleotide sequence ID" value="NZ_CP050292.1"/>
</dbReference>
<feature type="compositionally biased region" description="Basic and acidic residues" evidence="1">
    <location>
        <begin position="33"/>
        <end position="49"/>
    </location>
</feature>
<name>A0A7G6TUY9_9BRAD</name>
<dbReference type="Proteomes" id="UP000515291">
    <property type="component" value="Chromosome"/>
</dbReference>
<accession>A0A7G6TUY9</accession>
<dbReference type="EMBL" id="CP050292">
    <property type="protein sequence ID" value="QND70571.1"/>
    <property type="molecule type" value="Genomic_DNA"/>
</dbReference>
<evidence type="ECO:0000256" key="1">
    <source>
        <dbReference type="SAM" id="MobiDB-lite"/>
    </source>
</evidence>
<dbReference type="KEGG" id="trb:HB776_04440"/>
<evidence type="ECO:0000313" key="4">
    <source>
        <dbReference type="Proteomes" id="UP000515291"/>
    </source>
</evidence>
<proteinExistence type="predicted"/>
<dbReference type="AlphaFoldDB" id="A0A7G6TUY9"/>
<sequence>MPDWILPLLLIVAIVAFLYRAFLHTPPAPPSGRNHEEGVTNYWDVHRDR</sequence>
<feature type="transmembrane region" description="Helical" evidence="2">
    <location>
        <begin position="6"/>
        <end position="23"/>
    </location>
</feature>
<organism evidence="3 4">
    <name type="scientific">Tardiphaga robiniae</name>
    <dbReference type="NCBI Taxonomy" id="943830"/>
    <lineage>
        <taxon>Bacteria</taxon>
        <taxon>Pseudomonadati</taxon>
        <taxon>Pseudomonadota</taxon>
        <taxon>Alphaproteobacteria</taxon>
        <taxon>Hyphomicrobiales</taxon>
        <taxon>Nitrobacteraceae</taxon>
        <taxon>Tardiphaga</taxon>
    </lineage>
</organism>
<evidence type="ECO:0000256" key="2">
    <source>
        <dbReference type="SAM" id="Phobius"/>
    </source>
</evidence>